<evidence type="ECO:0000313" key="2">
    <source>
        <dbReference type="Proteomes" id="UP000193355"/>
    </source>
</evidence>
<dbReference type="Pfam" id="PF05489">
    <property type="entry name" value="Phage_tail_X"/>
    <property type="match status" value="1"/>
</dbReference>
<proteinExistence type="predicted"/>
<dbReference type="Proteomes" id="UP000193355">
    <property type="component" value="Unassembled WGS sequence"/>
</dbReference>
<evidence type="ECO:0000313" key="1">
    <source>
        <dbReference type="EMBL" id="SMG29202.1"/>
    </source>
</evidence>
<dbReference type="AlphaFoldDB" id="A0A1X7JMU5"/>
<sequence length="68" mass="7599">MIVYRTRAGDSLDWVCWQHYGEQSGALEVVLETNQGLADYGPVLPRGLAVVLPDIVVPESRKEVSLWD</sequence>
<keyword evidence="2" id="KW-1185">Reference proteome</keyword>
<protein>
    <submittedName>
        <fullName evidence="1">p2-like prophage tail protein X</fullName>
    </submittedName>
</protein>
<dbReference type="InterPro" id="IPR008861">
    <property type="entry name" value="GpX-like"/>
</dbReference>
<gene>
    <name evidence="1" type="ORF">SAMN06275492_11376</name>
</gene>
<dbReference type="RefSeq" id="WP_085544546.1">
    <property type="nucleotide sequence ID" value="NZ_FXBB01000013.1"/>
</dbReference>
<reference evidence="2" key="1">
    <citation type="submission" date="2017-04" db="EMBL/GenBank/DDBJ databases">
        <authorList>
            <person name="Varghese N."/>
            <person name="Submissions S."/>
        </authorList>
    </citation>
    <scope>NUCLEOTIDE SEQUENCE [LARGE SCALE GENOMIC DNA]</scope>
    <source>
        <strain evidence="2">USBA 82</strain>
    </source>
</reference>
<dbReference type="EMBL" id="FXBB01000013">
    <property type="protein sequence ID" value="SMG29202.1"/>
    <property type="molecule type" value="Genomic_DNA"/>
</dbReference>
<organism evidence="1 2">
    <name type="scientific">Dethiosulfovibrio salsuginis</name>
    <dbReference type="NCBI Taxonomy" id="561720"/>
    <lineage>
        <taxon>Bacteria</taxon>
        <taxon>Thermotogati</taxon>
        <taxon>Synergistota</taxon>
        <taxon>Synergistia</taxon>
        <taxon>Synergistales</taxon>
        <taxon>Dethiosulfovibrionaceae</taxon>
        <taxon>Dethiosulfovibrio</taxon>
    </lineage>
</organism>
<name>A0A1X7JMU5_9BACT</name>
<dbReference type="OrthoDB" id="1495763at2"/>
<accession>A0A1X7JMU5</accession>
<dbReference type="STRING" id="561720.SAMN06275492_11376"/>